<keyword evidence="1" id="KW-0812">Transmembrane</keyword>
<protein>
    <recommendedName>
        <fullName evidence="4">DUF2178 domain-containing protein</fullName>
    </recommendedName>
</protein>
<feature type="transmembrane region" description="Helical" evidence="1">
    <location>
        <begin position="9"/>
        <end position="28"/>
    </location>
</feature>
<gene>
    <name evidence="2" type="ORF">D1B32_04170</name>
</gene>
<feature type="transmembrane region" description="Helical" evidence="1">
    <location>
        <begin position="34"/>
        <end position="55"/>
    </location>
</feature>
<comment type="caution">
    <text evidence="2">The sequence shown here is derived from an EMBL/GenBank/DDBJ whole genome shotgun (WGS) entry which is preliminary data.</text>
</comment>
<organism evidence="2 3">
    <name type="scientific">Oceanobacillus profundus</name>
    <dbReference type="NCBI Taxonomy" id="372463"/>
    <lineage>
        <taxon>Bacteria</taxon>
        <taxon>Bacillati</taxon>
        <taxon>Bacillota</taxon>
        <taxon>Bacilli</taxon>
        <taxon>Bacillales</taxon>
        <taxon>Bacillaceae</taxon>
        <taxon>Oceanobacillus</taxon>
    </lineage>
</organism>
<reference evidence="2 3" key="1">
    <citation type="journal article" date="2007" name="Int. J. Syst. Evol. Microbiol.">
        <title>Oceanobacillus profundus sp. nov., isolated from a deep-sea sediment core.</title>
        <authorList>
            <person name="Kim Y.G."/>
            <person name="Choi D.H."/>
            <person name="Hyun S."/>
            <person name="Cho B.C."/>
        </authorList>
    </citation>
    <scope>NUCLEOTIDE SEQUENCE [LARGE SCALE GENOMIC DNA]</scope>
    <source>
        <strain evidence="2 3">DSM 18246</strain>
    </source>
</reference>
<evidence type="ECO:0000313" key="3">
    <source>
        <dbReference type="Proteomes" id="UP000285456"/>
    </source>
</evidence>
<dbReference type="AlphaFoldDB" id="A0A417YLN2"/>
<keyword evidence="3" id="KW-1185">Reference proteome</keyword>
<sequence length="129" mass="14317">MKRRKMHKWNFTFAGIGGVIGMTIGQLLVGNLNFGGILGSLTALLLVVGIDVARMRFKKDKTPDFDERTVKNMLKFYAYAANIFIALLFIGLGIISFMNIESVAVFYLMIPFAVYFLLSGVGALIVSRK</sequence>
<evidence type="ECO:0000256" key="1">
    <source>
        <dbReference type="SAM" id="Phobius"/>
    </source>
</evidence>
<dbReference type="OrthoDB" id="2427942at2"/>
<proteinExistence type="predicted"/>
<keyword evidence="1" id="KW-1133">Transmembrane helix</keyword>
<feature type="transmembrane region" description="Helical" evidence="1">
    <location>
        <begin position="76"/>
        <end position="98"/>
    </location>
</feature>
<evidence type="ECO:0008006" key="4">
    <source>
        <dbReference type="Google" id="ProtNLM"/>
    </source>
</evidence>
<name>A0A417YLN2_9BACI</name>
<feature type="transmembrane region" description="Helical" evidence="1">
    <location>
        <begin position="104"/>
        <end position="126"/>
    </location>
</feature>
<accession>A0A417YLN2</accession>
<dbReference type="RefSeq" id="WP_118888708.1">
    <property type="nucleotide sequence ID" value="NZ_JAMAWL010000010.1"/>
</dbReference>
<keyword evidence="1" id="KW-0472">Membrane</keyword>
<evidence type="ECO:0000313" key="2">
    <source>
        <dbReference type="EMBL" id="RHW34370.1"/>
    </source>
</evidence>
<dbReference type="EMBL" id="QWEH01000002">
    <property type="protein sequence ID" value="RHW34370.1"/>
    <property type="molecule type" value="Genomic_DNA"/>
</dbReference>
<dbReference type="Proteomes" id="UP000285456">
    <property type="component" value="Unassembled WGS sequence"/>
</dbReference>
<dbReference type="InterPro" id="IPR036259">
    <property type="entry name" value="MFS_trans_sf"/>
</dbReference>
<dbReference type="SUPFAM" id="SSF103473">
    <property type="entry name" value="MFS general substrate transporter"/>
    <property type="match status" value="1"/>
</dbReference>